<dbReference type="AlphaFoldDB" id="A0A419SJ78"/>
<dbReference type="OrthoDB" id="2845592at2"/>
<dbReference type="NCBIfam" id="TIGR02894">
    <property type="entry name" value="DNA_bind_RsfA"/>
    <property type="match status" value="1"/>
</dbReference>
<organism evidence="3 4">
    <name type="scientific">Ammoniphilus oxalaticus</name>
    <dbReference type="NCBI Taxonomy" id="66863"/>
    <lineage>
        <taxon>Bacteria</taxon>
        <taxon>Bacillati</taxon>
        <taxon>Bacillota</taxon>
        <taxon>Bacilli</taxon>
        <taxon>Bacillales</taxon>
        <taxon>Paenibacillaceae</taxon>
        <taxon>Aneurinibacillus group</taxon>
        <taxon>Ammoniphilus</taxon>
    </lineage>
</organism>
<keyword evidence="1" id="KW-0175">Coiled coil</keyword>
<evidence type="ECO:0000256" key="1">
    <source>
        <dbReference type="SAM" id="Coils"/>
    </source>
</evidence>
<keyword evidence="3" id="KW-0808">Transferase</keyword>
<dbReference type="RefSeq" id="WP_120189340.1">
    <property type="nucleotide sequence ID" value="NZ_MCHY01000008.1"/>
</dbReference>
<evidence type="ECO:0000256" key="2">
    <source>
        <dbReference type="SAM" id="MobiDB-lite"/>
    </source>
</evidence>
<evidence type="ECO:0000313" key="3">
    <source>
        <dbReference type="EMBL" id="RKD24081.1"/>
    </source>
</evidence>
<comment type="caution">
    <text evidence="3">The sequence shown here is derived from an EMBL/GenBank/DDBJ whole genome shotgun (WGS) entry which is preliminary data.</text>
</comment>
<dbReference type="PANTHER" id="PTHR41302">
    <property type="entry name" value="PRESPORE-SPECIFIC TRANSCRIPTIONAL REGULATOR RSFA-RELATED"/>
    <property type="match status" value="1"/>
</dbReference>
<feature type="compositionally biased region" description="Polar residues" evidence="2">
    <location>
        <begin position="81"/>
        <end position="100"/>
    </location>
</feature>
<name>A0A419SJ78_9BACL</name>
<dbReference type="EMBL" id="MCHY01000008">
    <property type="protein sequence ID" value="RKD24081.1"/>
    <property type="molecule type" value="Genomic_DNA"/>
</dbReference>
<protein>
    <submittedName>
        <fullName evidence="3">Precorrin-3B C(17)-methyltransferase</fullName>
    </submittedName>
</protein>
<feature type="coiled-coil region" evidence="1">
    <location>
        <begin position="128"/>
        <end position="176"/>
    </location>
</feature>
<keyword evidence="3" id="KW-0489">Methyltransferase</keyword>
<dbReference type="PANTHER" id="PTHR41302:SF2">
    <property type="entry name" value="PRESPORE SPECIFIC TRANSCRIPTIONAL ACTIVATOR RSFA"/>
    <property type="match status" value="1"/>
</dbReference>
<dbReference type="GO" id="GO:0032259">
    <property type="term" value="P:methylation"/>
    <property type="evidence" value="ECO:0007669"/>
    <property type="project" value="UniProtKB-KW"/>
</dbReference>
<gene>
    <name evidence="3" type="ORF">BEP19_06640</name>
</gene>
<dbReference type="GO" id="GO:0008168">
    <property type="term" value="F:methyltransferase activity"/>
    <property type="evidence" value="ECO:0007669"/>
    <property type="project" value="UniProtKB-KW"/>
</dbReference>
<feature type="region of interest" description="Disordered" evidence="2">
    <location>
        <begin position="71"/>
        <end position="106"/>
    </location>
</feature>
<evidence type="ECO:0000313" key="4">
    <source>
        <dbReference type="Proteomes" id="UP000284219"/>
    </source>
</evidence>
<accession>A0A419SJ78</accession>
<keyword evidence="4" id="KW-1185">Reference proteome</keyword>
<dbReference type="Proteomes" id="UP000284219">
    <property type="component" value="Unassembled WGS sequence"/>
</dbReference>
<sequence length="224" mass="25986">MTVVRQDAWTPDDDLILAEVTLRHIREGGTQLEAFEEVGEKLGRTAAACGFRWNSCVRKKYEAAIQIAKAQRKQRKQAQRNRPSSRALPTSYDESAMTSSTDHHEPIMSDVSIPVYSELEEELSFDAVIRFLKNQKNLSKRIKQMEKELEEKEEELVQLRQENNQMNKQLNHALTDYQVVNEDYRTLIQIMDRARKMALLTDDEDLDAKPKFKMDANGNLERVD</sequence>
<reference evidence="3 4" key="1">
    <citation type="submission" date="2016-08" db="EMBL/GenBank/DDBJ databases">
        <title>Novel Firmicute Genomes.</title>
        <authorList>
            <person name="Poppleton D.I."/>
            <person name="Gribaldo S."/>
        </authorList>
    </citation>
    <scope>NUCLEOTIDE SEQUENCE [LARGE SCALE GENOMIC DNA]</scope>
    <source>
        <strain evidence="3 4">RAOx-1</strain>
    </source>
</reference>
<dbReference type="InterPro" id="IPR014243">
    <property type="entry name" value="RsfA-like"/>
</dbReference>
<proteinExistence type="predicted"/>